<dbReference type="Pfam" id="PF07083">
    <property type="entry name" value="DUF1351"/>
    <property type="match status" value="1"/>
</dbReference>
<evidence type="ECO:0000313" key="2">
    <source>
        <dbReference type="Proteomes" id="UP001220377"/>
    </source>
</evidence>
<keyword evidence="2" id="KW-1185">Reference proteome</keyword>
<protein>
    <submittedName>
        <fullName evidence="1">DUF1351 domain-containing protein</fullName>
    </submittedName>
</protein>
<gene>
    <name evidence="1" type="ORF">PQ472_05050</name>
</gene>
<organism evidence="1 2">
    <name type="scientific">Lacticaseibacillus pabuli</name>
    <dbReference type="NCBI Taxonomy" id="3025672"/>
    <lineage>
        <taxon>Bacteria</taxon>
        <taxon>Bacillati</taxon>
        <taxon>Bacillota</taxon>
        <taxon>Bacilli</taxon>
        <taxon>Lactobacillales</taxon>
        <taxon>Lactobacillaceae</taxon>
        <taxon>Lacticaseibacillus</taxon>
    </lineage>
</organism>
<dbReference type="InterPro" id="IPR009785">
    <property type="entry name" value="Prophage_Lj928_Orf309"/>
</dbReference>
<evidence type="ECO:0000313" key="1">
    <source>
        <dbReference type="EMBL" id="WDF83604.1"/>
    </source>
</evidence>
<sequence>MTEEQQLIKFTPAQVSFGDFDQLSKQIADYVGQRKDLVVTPDTKKQVTAAKNEMGKYFTDLDDRRKAIKKEYEAPLKAFEAQFKTVTKPLVDLKKGYKEDLDEIANQEAEQRRVIVLQEIADMCAPLDVDPAAVEFDDRWLNKGMQKVDMSSTVAALREISGAVQWAANQKKLETERKRRIEEHAKAQHMDASGWTQAVSADTDTDAVIAQMDQAQATQEHQTRVEHVDKETGELKAVTRTVRITGDMDRVAKLIDWLPSQNFEVTVID</sequence>
<dbReference type="RefSeq" id="WP_274261868.1">
    <property type="nucleotide sequence ID" value="NZ_CP117884.1"/>
</dbReference>
<accession>A0ABY7WX11</accession>
<reference evidence="1 2" key="1">
    <citation type="submission" date="2023-02" db="EMBL/GenBank/DDBJ databases">
        <title>Genome sequence of Lacticaseibacillus sp. KACC 23028.</title>
        <authorList>
            <person name="Kim S."/>
            <person name="Heo J."/>
            <person name="Kwon S.-W."/>
        </authorList>
    </citation>
    <scope>NUCLEOTIDE SEQUENCE [LARGE SCALE GENOMIC DNA]</scope>
    <source>
        <strain evidence="1 2">KACC 23028</strain>
    </source>
</reference>
<proteinExistence type="predicted"/>
<dbReference type="EMBL" id="CP117884">
    <property type="protein sequence ID" value="WDF83604.1"/>
    <property type="molecule type" value="Genomic_DNA"/>
</dbReference>
<name>A0ABY7WX11_9LACO</name>
<dbReference type="Proteomes" id="UP001220377">
    <property type="component" value="Chromosome"/>
</dbReference>